<dbReference type="GO" id="GO:0001510">
    <property type="term" value="P:RNA methylation"/>
    <property type="evidence" value="ECO:0007669"/>
    <property type="project" value="InterPro"/>
</dbReference>
<organism evidence="7 8">
    <name type="scientific">candidate division WWE3 bacterium CG22_combo_CG10-13_8_21_14_all_39_12</name>
    <dbReference type="NCBI Taxonomy" id="1975094"/>
    <lineage>
        <taxon>Bacteria</taxon>
        <taxon>Katanobacteria</taxon>
    </lineage>
</organism>
<evidence type="ECO:0000256" key="4">
    <source>
        <dbReference type="ARBA" id="ARBA00022884"/>
    </source>
</evidence>
<feature type="domain" description="SAM-dependent MTase RsmB/NOP-type" evidence="6">
    <location>
        <begin position="13"/>
        <end position="308"/>
    </location>
</feature>
<comment type="caution">
    <text evidence="7">The sequence shown here is derived from an EMBL/GenBank/DDBJ whole genome shotgun (WGS) entry which is preliminary data.</text>
</comment>
<dbReference type="Proteomes" id="UP000228495">
    <property type="component" value="Unassembled WGS sequence"/>
</dbReference>
<evidence type="ECO:0000313" key="7">
    <source>
        <dbReference type="EMBL" id="PIP56303.1"/>
    </source>
</evidence>
<dbReference type="PANTHER" id="PTHR22807">
    <property type="entry name" value="NOP2 YEAST -RELATED NOL1/NOP2/FMU SUN DOMAIN-CONTAINING"/>
    <property type="match status" value="1"/>
</dbReference>
<evidence type="ECO:0000256" key="2">
    <source>
        <dbReference type="ARBA" id="ARBA00022679"/>
    </source>
</evidence>
<dbReference type="GO" id="GO:0008173">
    <property type="term" value="F:RNA methyltransferase activity"/>
    <property type="evidence" value="ECO:0007669"/>
    <property type="project" value="InterPro"/>
</dbReference>
<evidence type="ECO:0000256" key="3">
    <source>
        <dbReference type="ARBA" id="ARBA00022691"/>
    </source>
</evidence>
<dbReference type="EMBL" id="PCSU01000065">
    <property type="protein sequence ID" value="PIP56303.1"/>
    <property type="molecule type" value="Genomic_DNA"/>
</dbReference>
<dbReference type="InterPro" id="IPR023267">
    <property type="entry name" value="RCMT"/>
</dbReference>
<dbReference type="AlphaFoldDB" id="A0A2H0BF55"/>
<reference evidence="7 8" key="1">
    <citation type="submission" date="2017-09" db="EMBL/GenBank/DDBJ databases">
        <title>Depth-based differentiation of microbial function through sediment-hosted aquifers and enrichment of novel symbionts in the deep terrestrial subsurface.</title>
        <authorList>
            <person name="Probst A.J."/>
            <person name="Ladd B."/>
            <person name="Jarett J.K."/>
            <person name="Geller-Mcgrath D.E."/>
            <person name="Sieber C.M."/>
            <person name="Emerson J.B."/>
            <person name="Anantharaman K."/>
            <person name="Thomas B.C."/>
            <person name="Malmstrom R."/>
            <person name="Stieglmeier M."/>
            <person name="Klingl A."/>
            <person name="Woyke T."/>
            <person name="Ryan C.M."/>
            <person name="Banfield J.F."/>
        </authorList>
    </citation>
    <scope>NUCLEOTIDE SEQUENCE [LARGE SCALE GENOMIC DNA]</scope>
    <source>
        <strain evidence="7">CG22_combo_CG10-13_8_21_14_all_39_12</strain>
    </source>
</reference>
<proteinExistence type="inferred from homology"/>
<accession>A0A2H0BF55</accession>
<keyword evidence="2 5" id="KW-0808">Transferase</keyword>
<dbReference type="GO" id="GO:0003723">
    <property type="term" value="F:RNA binding"/>
    <property type="evidence" value="ECO:0007669"/>
    <property type="project" value="UniProtKB-UniRule"/>
</dbReference>
<dbReference type="Gene3D" id="3.40.50.150">
    <property type="entry name" value="Vaccinia Virus protein VP39"/>
    <property type="match status" value="1"/>
</dbReference>
<evidence type="ECO:0000313" key="8">
    <source>
        <dbReference type="Proteomes" id="UP000228495"/>
    </source>
</evidence>
<feature type="binding site" evidence="5">
    <location>
        <position position="139"/>
    </location>
    <ligand>
        <name>S-adenosyl-L-methionine</name>
        <dbReference type="ChEBI" id="CHEBI:59789"/>
    </ligand>
</feature>
<dbReference type="InterPro" id="IPR029063">
    <property type="entry name" value="SAM-dependent_MTases_sf"/>
</dbReference>
<dbReference type="InterPro" id="IPR001678">
    <property type="entry name" value="MeTrfase_RsmB-F_NOP2_dom"/>
</dbReference>
<evidence type="ECO:0000256" key="5">
    <source>
        <dbReference type="PROSITE-ProRule" id="PRU01023"/>
    </source>
</evidence>
<dbReference type="InterPro" id="IPR049560">
    <property type="entry name" value="MeTrfase_RsmB-F_NOP2_cat"/>
</dbReference>
<gene>
    <name evidence="7" type="ORF">COX05_03790</name>
</gene>
<dbReference type="PRINTS" id="PR02008">
    <property type="entry name" value="RCMTFAMILY"/>
</dbReference>
<comment type="similarity">
    <text evidence="5">Belongs to the class I-like SAM-binding methyltransferase superfamily. RsmB/NOP family.</text>
</comment>
<comment type="caution">
    <text evidence="5">Lacks conserved residue(s) required for the propagation of feature annotation.</text>
</comment>
<keyword evidence="4 5" id="KW-0694">RNA-binding</keyword>
<protein>
    <recommendedName>
        <fullName evidence="6">SAM-dependent MTase RsmB/NOP-type domain-containing protein</fullName>
    </recommendedName>
</protein>
<dbReference type="Pfam" id="PF01189">
    <property type="entry name" value="Methyltr_RsmB-F"/>
    <property type="match status" value="1"/>
</dbReference>
<dbReference type="CDD" id="cd02440">
    <property type="entry name" value="AdoMet_MTases"/>
    <property type="match status" value="1"/>
</dbReference>
<keyword evidence="1 5" id="KW-0489">Methyltransferase</keyword>
<keyword evidence="3 5" id="KW-0949">S-adenosyl-L-methionine</keyword>
<evidence type="ECO:0000259" key="6">
    <source>
        <dbReference type="PROSITE" id="PS51686"/>
    </source>
</evidence>
<sequence length="308" mass="34782">MLPMVDSNFESYYASKLDPYCNSKDCIVSLKKHNIPVLLVLSKHTAQVKALWNFQGLDYLPLEWYPHAVTWPKALPFGEKLPGFDEGFIYPLNASSILPPLTLGVTPGEIVLDGASAPGGKTLVLWQQMMNEGLLVANDMSYVRLMRQKNLMNARGIENVVFESQPLETLYKKYPETFDAILLDAPCSSEKHVLAKPEELTKWTPQRIKNLAKRQIQLFDGAIKALRIGGRIVYSTCALLADENEDIVSNILAMHPELQLESWELDDVPGMQGFEVIGNSFDPKNVRRILPHIEKHMDPMFIAKFVKN</sequence>
<evidence type="ECO:0000256" key="1">
    <source>
        <dbReference type="ARBA" id="ARBA00022603"/>
    </source>
</evidence>
<dbReference type="PROSITE" id="PS51686">
    <property type="entry name" value="SAM_MT_RSMB_NOP"/>
    <property type="match status" value="1"/>
</dbReference>
<feature type="active site" description="Nucleophile" evidence="5">
    <location>
        <position position="237"/>
    </location>
</feature>
<dbReference type="PANTHER" id="PTHR22807:SF30">
    <property type="entry name" value="28S RRNA (CYTOSINE(4447)-C(5))-METHYLTRANSFERASE-RELATED"/>
    <property type="match status" value="1"/>
</dbReference>
<dbReference type="SUPFAM" id="SSF53335">
    <property type="entry name" value="S-adenosyl-L-methionine-dependent methyltransferases"/>
    <property type="match status" value="1"/>
</dbReference>
<feature type="binding site" evidence="5">
    <location>
        <position position="184"/>
    </location>
    <ligand>
        <name>S-adenosyl-L-methionine</name>
        <dbReference type="ChEBI" id="CHEBI:59789"/>
    </ligand>
</feature>
<feature type="binding site" evidence="5">
    <location>
        <begin position="115"/>
        <end position="121"/>
    </location>
    <ligand>
        <name>S-adenosyl-L-methionine</name>
        <dbReference type="ChEBI" id="CHEBI:59789"/>
    </ligand>
</feature>
<name>A0A2H0BF55_UNCKA</name>